<evidence type="ECO:0008006" key="8">
    <source>
        <dbReference type="Google" id="ProtNLM"/>
    </source>
</evidence>
<dbReference type="AlphaFoldDB" id="A0A815ZW18"/>
<sequence length="70" mass="7541">MVLASAFLPLTSTLRCYKCRDNSGDQCGDPFNRNGIGVVEVTAVNNYCWKIEAQVGNAKGPTIEGGTFLK</sequence>
<evidence type="ECO:0000313" key="5">
    <source>
        <dbReference type="EMBL" id="CAF1328646.1"/>
    </source>
</evidence>
<dbReference type="OrthoDB" id="6582325at2759"/>
<evidence type="ECO:0000313" key="6">
    <source>
        <dbReference type="EMBL" id="CAF1590314.1"/>
    </source>
</evidence>
<dbReference type="EMBL" id="CAJNOU010002217">
    <property type="protein sequence ID" value="CAF1301425.1"/>
    <property type="molecule type" value="Genomic_DNA"/>
</dbReference>
<protein>
    <recommendedName>
        <fullName evidence="8">Protein sleepless</fullName>
    </recommendedName>
</protein>
<proteinExistence type="predicted"/>
<dbReference type="Proteomes" id="UP000663889">
    <property type="component" value="Unassembled WGS sequence"/>
</dbReference>
<dbReference type="Proteomes" id="UP000663882">
    <property type="component" value="Unassembled WGS sequence"/>
</dbReference>
<dbReference type="Proteomes" id="UP000663870">
    <property type="component" value="Unassembled WGS sequence"/>
</dbReference>
<organism evidence="6 7">
    <name type="scientific">Rotaria sordida</name>
    <dbReference type="NCBI Taxonomy" id="392033"/>
    <lineage>
        <taxon>Eukaryota</taxon>
        <taxon>Metazoa</taxon>
        <taxon>Spiralia</taxon>
        <taxon>Gnathifera</taxon>
        <taxon>Rotifera</taxon>
        <taxon>Eurotatoria</taxon>
        <taxon>Bdelloidea</taxon>
        <taxon>Philodinida</taxon>
        <taxon>Philodinidae</taxon>
        <taxon>Rotaria</taxon>
    </lineage>
</organism>
<dbReference type="EMBL" id="CAJNOH010003234">
    <property type="protein sequence ID" value="CAF1328646.1"/>
    <property type="molecule type" value="Genomic_DNA"/>
</dbReference>
<evidence type="ECO:0000256" key="1">
    <source>
        <dbReference type="ARBA" id="ARBA00022729"/>
    </source>
</evidence>
<comment type="caution">
    <text evidence="6">The sequence shown here is derived from an EMBL/GenBank/DDBJ whole genome shotgun (WGS) entry which is preliminary data.</text>
</comment>
<keyword evidence="7" id="KW-1185">Reference proteome</keyword>
<dbReference type="EMBL" id="CAJNOO010002479">
    <property type="protein sequence ID" value="CAF1271918.1"/>
    <property type="molecule type" value="Genomic_DNA"/>
</dbReference>
<evidence type="ECO:0000313" key="4">
    <source>
        <dbReference type="EMBL" id="CAF1301425.1"/>
    </source>
</evidence>
<keyword evidence="1" id="KW-0732">Signal</keyword>
<accession>A0A815ZW18</accession>
<dbReference type="Proteomes" id="UP000663854">
    <property type="component" value="Unassembled WGS sequence"/>
</dbReference>
<dbReference type="EMBL" id="CAJNOL010004541">
    <property type="protein sequence ID" value="CAF1590314.1"/>
    <property type="molecule type" value="Genomic_DNA"/>
</dbReference>
<gene>
    <name evidence="6" type="ORF">JXQ802_LOCUS47158</name>
    <name evidence="5" type="ORF">PYM288_LOCUS31293</name>
    <name evidence="3" type="ORF">RFH988_LOCUS28235</name>
    <name evidence="4" type="ORF">SEV965_LOCUS26309</name>
</gene>
<evidence type="ECO:0000313" key="7">
    <source>
        <dbReference type="Proteomes" id="UP000663870"/>
    </source>
</evidence>
<evidence type="ECO:0000256" key="2">
    <source>
        <dbReference type="ARBA" id="ARBA00023180"/>
    </source>
</evidence>
<evidence type="ECO:0000313" key="3">
    <source>
        <dbReference type="EMBL" id="CAF1271918.1"/>
    </source>
</evidence>
<keyword evidence="2" id="KW-0325">Glycoprotein</keyword>
<reference evidence="6" key="1">
    <citation type="submission" date="2021-02" db="EMBL/GenBank/DDBJ databases">
        <authorList>
            <person name="Nowell W R."/>
        </authorList>
    </citation>
    <scope>NUCLEOTIDE SEQUENCE</scope>
</reference>
<name>A0A815ZW18_9BILA</name>
<dbReference type="GO" id="GO:0030431">
    <property type="term" value="P:sleep"/>
    <property type="evidence" value="ECO:0007669"/>
    <property type="project" value="InterPro"/>
</dbReference>
<dbReference type="Pfam" id="PF17064">
    <property type="entry name" value="QVR"/>
    <property type="match status" value="1"/>
</dbReference>
<dbReference type="GO" id="GO:0032222">
    <property type="term" value="P:regulation of synaptic transmission, cholinergic"/>
    <property type="evidence" value="ECO:0007669"/>
    <property type="project" value="InterPro"/>
</dbReference>
<dbReference type="InterPro" id="IPR031424">
    <property type="entry name" value="QVR-like"/>
</dbReference>